<organism evidence="3 4">
    <name type="scientific">Periweissella fabaria</name>
    <dbReference type="NCBI Taxonomy" id="546157"/>
    <lineage>
        <taxon>Bacteria</taxon>
        <taxon>Bacillati</taxon>
        <taxon>Bacillota</taxon>
        <taxon>Bacilli</taxon>
        <taxon>Lactobacillales</taxon>
        <taxon>Lactobacillaceae</taxon>
        <taxon>Periweissella</taxon>
    </lineage>
</organism>
<dbReference type="EMBL" id="CAKKNS010000001">
    <property type="protein sequence ID" value="CAH0416133.1"/>
    <property type="molecule type" value="Genomic_DNA"/>
</dbReference>
<accession>A0ABM8Z480</accession>
<reference evidence="3 4" key="1">
    <citation type="submission" date="2021-11" db="EMBL/GenBank/DDBJ databases">
        <authorList>
            <person name="Depoorter E."/>
        </authorList>
    </citation>
    <scope>NUCLEOTIDE SEQUENCE [LARGE SCALE GENOMIC DNA]</scope>
    <source>
        <strain evidence="3 4">LMG 24289</strain>
    </source>
</reference>
<proteinExistence type="predicted"/>
<dbReference type="InterPro" id="IPR050300">
    <property type="entry name" value="GDXG_lipolytic_enzyme"/>
</dbReference>
<sequence>MAQLNPALLADKPEILELLALLDAKDSAAIAQRDGLLRQLIPKIKPYPIEQLSLDVQDVGYQARDGYQLVSRLYWPTELPHDHQSIVLYIHGGGLISGTVDAADQSARDFASLAKAPVLSLDYRLAPQNNASDDLVQDVFSGLQWTVEQAEHLGLDVDRIQLVGVSAGGCLAAGIIPLAQAHNIAINQLMLIYPMLDDATINEQPDLVGLTTWTPQMNRQGWQSLLKDHLGDVTLPSTVVPMHTQNYAIFPTTYIEVGDCDIFASEDQQFAANLKQAGVSTELHVYAGLPHAFESFGAAAYLPAIYQNRSTWLLKNK</sequence>
<dbReference type="EC" id="3.1.1.1" evidence="3"/>
<dbReference type="InterPro" id="IPR029058">
    <property type="entry name" value="AB_hydrolase_fold"/>
</dbReference>
<evidence type="ECO:0000259" key="2">
    <source>
        <dbReference type="Pfam" id="PF07859"/>
    </source>
</evidence>
<dbReference type="PANTHER" id="PTHR48081">
    <property type="entry name" value="AB HYDROLASE SUPERFAMILY PROTEIN C4A8.06C"/>
    <property type="match status" value="1"/>
</dbReference>
<protein>
    <submittedName>
        <fullName evidence="3">Carboxylesterase NlhH</fullName>
        <ecNumber evidence="3">3.1.1.1</ecNumber>
    </submittedName>
</protein>
<evidence type="ECO:0000313" key="3">
    <source>
        <dbReference type="EMBL" id="CAH0416133.1"/>
    </source>
</evidence>
<dbReference type="PANTHER" id="PTHR48081:SF8">
    <property type="entry name" value="ALPHA_BETA HYDROLASE FOLD-3 DOMAIN-CONTAINING PROTEIN-RELATED"/>
    <property type="match status" value="1"/>
</dbReference>
<evidence type="ECO:0000313" key="4">
    <source>
        <dbReference type="Proteomes" id="UP000789707"/>
    </source>
</evidence>
<dbReference type="Gene3D" id="3.40.50.1820">
    <property type="entry name" value="alpha/beta hydrolase"/>
    <property type="match status" value="1"/>
</dbReference>
<dbReference type="Proteomes" id="UP000789707">
    <property type="component" value="Unassembled WGS sequence"/>
</dbReference>
<dbReference type="InterPro" id="IPR013094">
    <property type="entry name" value="AB_hydrolase_3"/>
</dbReference>
<gene>
    <name evidence="3" type="primary">nlhH</name>
    <name evidence="3" type="ORF">WFA24289_00432</name>
</gene>
<dbReference type="SUPFAM" id="SSF53474">
    <property type="entry name" value="alpha/beta-Hydrolases"/>
    <property type="match status" value="1"/>
</dbReference>
<dbReference type="Pfam" id="PF07859">
    <property type="entry name" value="Abhydrolase_3"/>
    <property type="match status" value="1"/>
</dbReference>
<feature type="domain" description="Alpha/beta hydrolase fold-3" evidence="2">
    <location>
        <begin position="87"/>
        <end position="294"/>
    </location>
</feature>
<evidence type="ECO:0000256" key="1">
    <source>
        <dbReference type="ARBA" id="ARBA00022801"/>
    </source>
</evidence>
<keyword evidence="4" id="KW-1185">Reference proteome</keyword>
<keyword evidence="1 3" id="KW-0378">Hydrolase</keyword>
<dbReference type="RefSeq" id="WP_230096196.1">
    <property type="nucleotide sequence ID" value="NZ_CAKKNS010000001.1"/>
</dbReference>
<comment type="caution">
    <text evidence="3">The sequence shown here is derived from an EMBL/GenBank/DDBJ whole genome shotgun (WGS) entry which is preliminary data.</text>
</comment>
<name>A0ABM8Z480_9LACO</name>
<dbReference type="GO" id="GO:0106435">
    <property type="term" value="F:carboxylesterase activity"/>
    <property type="evidence" value="ECO:0007669"/>
    <property type="project" value="UniProtKB-EC"/>
</dbReference>